<dbReference type="PROSITE" id="PS50405">
    <property type="entry name" value="GST_CTER"/>
    <property type="match status" value="1"/>
</dbReference>
<dbReference type="SUPFAM" id="SSF47616">
    <property type="entry name" value="GST C-terminal domain-like"/>
    <property type="match status" value="1"/>
</dbReference>
<dbReference type="SFLD" id="SFLDG00358">
    <property type="entry name" value="Main_(cytGST)"/>
    <property type="match status" value="1"/>
</dbReference>
<evidence type="ECO:0000259" key="1">
    <source>
        <dbReference type="PROSITE" id="PS50404"/>
    </source>
</evidence>
<dbReference type="Proteomes" id="UP000006230">
    <property type="component" value="Unassembled WGS sequence"/>
</dbReference>
<sequence>MILYDYILSPSCYRVRLLAALIGRRLDLWAVDVHPGQEHLSEPMLALNPAGTIPVLTDDGLVLTESTAILTYLAAHDAPAWLGEDTAAMRARVAQWLAFAQRLTDSAGAARAHDMLLAPGDIDALRGQATQALRELEAALSAGRRRGESFLAGNRPTIADIACFPHVALAPDGGLPLDPYPSIRLWMRAIRALDGFIEMPGIHRLHELKPEPGPMPEVIRKEQA</sequence>
<dbReference type="Pfam" id="PF13410">
    <property type="entry name" value="GST_C_2"/>
    <property type="match status" value="1"/>
</dbReference>
<dbReference type="PANTHER" id="PTHR44051">
    <property type="entry name" value="GLUTATHIONE S-TRANSFERASE-RELATED"/>
    <property type="match status" value="1"/>
</dbReference>
<dbReference type="AlphaFoldDB" id="Q0FI11"/>
<keyword evidence="3" id="KW-0808">Transferase</keyword>
<dbReference type="Pfam" id="PF13417">
    <property type="entry name" value="GST_N_3"/>
    <property type="match status" value="1"/>
</dbReference>
<name>Q0FI11_SALBH</name>
<dbReference type="GO" id="GO:0016740">
    <property type="term" value="F:transferase activity"/>
    <property type="evidence" value="ECO:0007669"/>
    <property type="project" value="UniProtKB-KW"/>
</dbReference>
<comment type="caution">
    <text evidence="3">The sequence shown here is derived from an EMBL/GenBank/DDBJ whole genome shotgun (WGS) entry which is preliminary data.</text>
</comment>
<organism evidence="3 4">
    <name type="scientific">Salipiger bermudensis (strain DSM 26914 / JCM 13377 / KCTC 12554 / HTCC2601)</name>
    <name type="common">Pelagibaca bermudensis</name>
    <dbReference type="NCBI Taxonomy" id="314265"/>
    <lineage>
        <taxon>Bacteria</taxon>
        <taxon>Pseudomonadati</taxon>
        <taxon>Pseudomonadota</taxon>
        <taxon>Alphaproteobacteria</taxon>
        <taxon>Rhodobacterales</taxon>
        <taxon>Roseobacteraceae</taxon>
        <taxon>Salipiger</taxon>
    </lineage>
</organism>
<evidence type="ECO:0000259" key="2">
    <source>
        <dbReference type="PROSITE" id="PS50405"/>
    </source>
</evidence>
<dbReference type="Gene3D" id="3.40.30.10">
    <property type="entry name" value="Glutaredoxin"/>
    <property type="match status" value="1"/>
</dbReference>
<dbReference type="PANTHER" id="PTHR44051:SF2">
    <property type="entry name" value="HYPOTHETICAL GLUTATHIONE S-TRANSFERASE LIKE PROTEIN"/>
    <property type="match status" value="1"/>
</dbReference>
<keyword evidence="4" id="KW-1185">Reference proteome</keyword>
<protein>
    <submittedName>
        <fullName evidence="3">Glutathione S-transferase protein</fullName>
    </submittedName>
</protein>
<dbReference type="SFLD" id="SFLDS00019">
    <property type="entry name" value="Glutathione_Transferase_(cytos"/>
    <property type="match status" value="1"/>
</dbReference>
<evidence type="ECO:0000313" key="3">
    <source>
        <dbReference type="EMBL" id="EAU43843.1"/>
    </source>
</evidence>
<dbReference type="RefSeq" id="WP_007791807.1">
    <property type="nucleotide sequence ID" value="NZ_DS022276.1"/>
</dbReference>
<feature type="domain" description="GST N-terminal" evidence="1">
    <location>
        <begin position="1"/>
        <end position="81"/>
    </location>
</feature>
<dbReference type="STRING" id="314265.R2601_07916"/>
<dbReference type="InterPro" id="IPR004045">
    <property type="entry name" value="Glutathione_S-Trfase_N"/>
</dbReference>
<dbReference type="InterPro" id="IPR010987">
    <property type="entry name" value="Glutathione-S-Trfase_C-like"/>
</dbReference>
<dbReference type="EMBL" id="AATQ01000064">
    <property type="protein sequence ID" value="EAU43843.1"/>
    <property type="molecule type" value="Genomic_DNA"/>
</dbReference>
<dbReference type="InterPro" id="IPR036249">
    <property type="entry name" value="Thioredoxin-like_sf"/>
</dbReference>
<dbReference type="PROSITE" id="PS50404">
    <property type="entry name" value="GST_NTER"/>
    <property type="match status" value="1"/>
</dbReference>
<dbReference type="HOGENOM" id="CLU_011226_6_0_5"/>
<dbReference type="InterPro" id="IPR040079">
    <property type="entry name" value="Glutathione_S-Trfase"/>
</dbReference>
<proteinExistence type="predicted"/>
<dbReference type="InterPro" id="IPR036282">
    <property type="entry name" value="Glutathione-S-Trfase_C_sf"/>
</dbReference>
<dbReference type="Gene3D" id="1.20.1050.10">
    <property type="match status" value="1"/>
</dbReference>
<evidence type="ECO:0000313" key="4">
    <source>
        <dbReference type="Proteomes" id="UP000006230"/>
    </source>
</evidence>
<dbReference type="SUPFAM" id="SSF52833">
    <property type="entry name" value="Thioredoxin-like"/>
    <property type="match status" value="1"/>
</dbReference>
<feature type="domain" description="GST C-terminal" evidence="2">
    <location>
        <begin position="86"/>
        <end position="212"/>
    </location>
</feature>
<gene>
    <name evidence="3" type="ORF">R2601_07916</name>
</gene>
<dbReference type="eggNOG" id="COG0625">
    <property type="taxonomic scope" value="Bacteria"/>
</dbReference>
<dbReference type="OrthoDB" id="9810080at2"/>
<accession>Q0FI11</accession>
<reference evidence="3 4" key="1">
    <citation type="journal article" date="2010" name="J. Bacteriol.">
        <title>Genome sequences of Pelagibaca bermudensis HTCC2601T and Maritimibacter alkaliphilus HTCC2654T, the type strains of two marine Roseobacter genera.</title>
        <authorList>
            <person name="Thrash J.C."/>
            <person name="Cho J.C."/>
            <person name="Ferriera S."/>
            <person name="Johnson J."/>
            <person name="Vergin K.L."/>
            <person name="Giovannoni S.J."/>
        </authorList>
    </citation>
    <scope>NUCLEOTIDE SEQUENCE [LARGE SCALE GENOMIC DNA]</scope>
    <source>
        <strain evidence="4">DSM 26914 / JCM 13377 / KCTC 12554 / HTCC2601</strain>
    </source>
</reference>